<dbReference type="GO" id="GO:0008233">
    <property type="term" value="F:peptidase activity"/>
    <property type="evidence" value="ECO:0007669"/>
    <property type="project" value="UniProtKB-KW"/>
</dbReference>
<keyword evidence="2 5" id="KW-0645">Protease</keyword>
<evidence type="ECO:0000256" key="2">
    <source>
        <dbReference type="ARBA" id="ARBA00022670"/>
    </source>
</evidence>
<dbReference type="GO" id="GO:0006508">
    <property type="term" value="P:proteolysis"/>
    <property type="evidence" value="ECO:0007669"/>
    <property type="project" value="UniProtKB-KW"/>
</dbReference>
<feature type="domain" description="Prohead serine protease" evidence="4">
    <location>
        <begin position="10"/>
        <end position="168"/>
    </location>
</feature>
<evidence type="ECO:0000256" key="1">
    <source>
        <dbReference type="ARBA" id="ARBA00022612"/>
    </source>
</evidence>
<dbReference type="Proteomes" id="UP000824125">
    <property type="component" value="Unassembled WGS sequence"/>
</dbReference>
<reference evidence="5" key="2">
    <citation type="journal article" date="2021" name="PeerJ">
        <title>Extensive microbial diversity within the chicken gut microbiome revealed by metagenomics and culture.</title>
        <authorList>
            <person name="Gilroy R."/>
            <person name="Ravi A."/>
            <person name="Getino M."/>
            <person name="Pursley I."/>
            <person name="Horton D.L."/>
            <person name="Alikhan N.F."/>
            <person name="Baker D."/>
            <person name="Gharbi K."/>
            <person name="Hall N."/>
            <person name="Watson M."/>
            <person name="Adriaenssens E.M."/>
            <person name="Foster-Nyarko E."/>
            <person name="Jarju S."/>
            <person name="Secka A."/>
            <person name="Antonio M."/>
            <person name="Oren A."/>
            <person name="Chaudhuri R.R."/>
            <person name="La Ragione R."/>
            <person name="Hildebrand F."/>
            <person name="Pallen M.J."/>
        </authorList>
    </citation>
    <scope>NUCLEOTIDE SEQUENCE</scope>
    <source>
        <strain evidence="5">CHK176-6737</strain>
    </source>
</reference>
<proteinExistence type="predicted"/>
<keyword evidence="3" id="KW-0378">Hydrolase</keyword>
<protein>
    <submittedName>
        <fullName evidence="5">HK97 family phage prohead protease</fullName>
    </submittedName>
</protein>
<dbReference type="InterPro" id="IPR054613">
    <property type="entry name" value="Peptidase_S78_dom"/>
</dbReference>
<sequence length="196" mass="22660">MQRRMLDLTDFETRETESGEMILSGYFAKFDSPYEVCDGWTETIAPGAFTRTLASGSEVKGLWNHDTNLALGSLTNRTLILEQDDIGLRGTIVINPYDSDAVNAYQRVKRGDVSGCSFGFDVSVWDDEYDADGHRHTTLREIFPLYEVSPCTFPAYEATEVYARNREVFEKDKLRRAHEFEKWRDGILRRIKKEWH</sequence>
<reference evidence="5" key="1">
    <citation type="submission" date="2020-10" db="EMBL/GenBank/DDBJ databases">
        <authorList>
            <person name="Gilroy R."/>
        </authorList>
    </citation>
    <scope>NUCLEOTIDE SEQUENCE</scope>
    <source>
        <strain evidence="5">CHK176-6737</strain>
    </source>
</reference>
<evidence type="ECO:0000259" key="4">
    <source>
        <dbReference type="Pfam" id="PF04586"/>
    </source>
</evidence>
<organism evidence="5 6">
    <name type="scientific">Candidatus Scybalenecus merdavium</name>
    <dbReference type="NCBI Taxonomy" id="2840939"/>
    <lineage>
        <taxon>Bacteria</taxon>
        <taxon>Bacillati</taxon>
        <taxon>Bacillota</taxon>
        <taxon>Clostridia</taxon>
        <taxon>Eubacteriales</taxon>
        <taxon>Oscillospiraceae</taxon>
        <taxon>Oscillospiraceae incertae sedis</taxon>
        <taxon>Candidatus Scybalenecus</taxon>
    </lineage>
</organism>
<accession>A0A9D1SNR3</accession>
<dbReference type="AlphaFoldDB" id="A0A9D1SNR3"/>
<evidence type="ECO:0000256" key="3">
    <source>
        <dbReference type="ARBA" id="ARBA00022801"/>
    </source>
</evidence>
<dbReference type="NCBIfam" id="TIGR01543">
    <property type="entry name" value="proheadase_HK97"/>
    <property type="match status" value="1"/>
</dbReference>
<gene>
    <name evidence="5" type="ORF">IAD23_02485</name>
</gene>
<evidence type="ECO:0000313" key="5">
    <source>
        <dbReference type="EMBL" id="HIU68811.1"/>
    </source>
</evidence>
<comment type="caution">
    <text evidence="5">The sequence shown here is derived from an EMBL/GenBank/DDBJ whole genome shotgun (WGS) entry which is preliminary data.</text>
</comment>
<name>A0A9D1SNR3_9FIRM</name>
<dbReference type="Pfam" id="PF04586">
    <property type="entry name" value="Peptidase_S78"/>
    <property type="match status" value="1"/>
</dbReference>
<keyword evidence="1" id="KW-1188">Viral release from host cell</keyword>
<dbReference type="EMBL" id="DVNM01000013">
    <property type="protein sequence ID" value="HIU68811.1"/>
    <property type="molecule type" value="Genomic_DNA"/>
</dbReference>
<dbReference type="InterPro" id="IPR006433">
    <property type="entry name" value="Prohead_protease"/>
</dbReference>
<evidence type="ECO:0000313" key="6">
    <source>
        <dbReference type="Proteomes" id="UP000824125"/>
    </source>
</evidence>